<keyword evidence="2" id="KW-1185">Reference proteome</keyword>
<evidence type="ECO:0000313" key="2">
    <source>
        <dbReference type="Proteomes" id="UP000603453"/>
    </source>
</evidence>
<proteinExistence type="predicted"/>
<reference evidence="1" key="1">
    <citation type="submission" date="2020-12" db="EMBL/GenBank/DDBJ databases">
        <title>Metabolic potential, ecology and presence of endohyphal bacteria is reflected in genomic diversity of Mucoromycotina.</title>
        <authorList>
            <person name="Muszewska A."/>
            <person name="Okrasinska A."/>
            <person name="Steczkiewicz K."/>
            <person name="Drgas O."/>
            <person name="Orlowska M."/>
            <person name="Perlinska-Lenart U."/>
            <person name="Aleksandrzak-Piekarczyk T."/>
            <person name="Szatraj K."/>
            <person name="Zielenkiewicz U."/>
            <person name="Pilsyk S."/>
            <person name="Malc E."/>
            <person name="Mieczkowski P."/>
            <person name="Kruszewska J.S."/>
            <person name="Biernat P."/>
            <person name="Pawlowska J."/>
        </authorList>
    </citation>
    <scope>NUCLEOTIDE SEQUENCE</scope>
    <source>
        <strain evidence="1">WA0000017839</strain>
    </source>
</reference>
<dbReference type="EMBL" id="JAEPRD010000011">
    <property type="protein sequence ID" value="KAG2210549.1"/>
    <property type="molecule type" value="Genomic_DNA"/>
</dbReference>
<sequence>MDYSDYESYRVVKKSRQNPVDDLSQQNEALPQQDILNDWNNDFDLNDNICYYEPMLTEEEVIAKENEAIVKEKAAKKAAREKRQMKPTQLANDWKENFESVKAVFSESIRKGFPKAEAVEVETPTVLCEDHEVKFREVKLYGLHRHLKVKFQECICKPL</sequence>
<dbReference type="Proteomes" id="UP000603453">
    <property type="component" value="Unassembled WGS sequence"/>
</dbReference>
<evidence type="ECO:0000313" key="1">
    <source>
        <dbReference type="EMBL" id="KAG2210549.1"/>
    </source>
</evidence>
<name>A0A8H7VDJ5_9FUNG</name>
<comment type="caution">
    <text evidence="1">The sequence shown here is derived from an EMBL/GenBank/DDBJ whole genome shotgun (WGS) entry which is preliminary data.</text>
</comment>
<organism evidence="1 2">
    <name type="scientific">Mucor saturninus</name>
    <dbReference type="NCBI Taxonomy" id="64648"/>
    <lineage>
        <taxon>Eukaryota</taxon>
        <taxon>Fungi</taxon>
        <taxon>Fungi incertae sedis</taxon>
        <taxon>Mucoromycota</taxon>
        <taxon>Mucoromycotina</taxon>
        <taxon>Mucoromycetes</taxon>
        <taxon>Mucorales</taxon>
        <taxon>Mucorineae</taxon>
        <taxon>Mucoraceae</taxon>
        <taxon>Mucor</taxon>
    </lineage>
</organism>
<protein>
    <submittedName>
        <fullName evidence="1">Uncharacterized protein</fullName>
    </submittedName>
</protein>
<accession>A0A8H7VDJ5</accession>
<dbReference type="AlphaFoldDB" id="A0A8H7VDJ5"/>
<gene>
    <name evidence="1" type="ORF">INT47_002491</name>
</gene>